<reference evidence="2" key="1">
    <citation type="journal article" date="2023" name="Mol. Biol. Evol.">
        <title>Third-Generation Sequencing Reveals the Adaptive Role of the Epigenome in Three Deep-Sea Polychaetes.</title>
        <authorList>
            <person name="Perez M."/>
            <person name="Aroh O."/>
            <person name="Sun Y."/>
            <person name="Lan Y."/>
            <person name="Juniper S.K."/>
            <person name="Young C.R."/>
            <person name="Angers B."/>
            <person name="Qian P.Y."/>
        </authorList>
    </citation>
    <scope>NUCLEOTIDE SEQUENCE</scope>
    <source>
        <strain evidence="2">P08H-3</strain>
    </source>
</reference>
<proteinExistence type="predicted"/>
<gene>
    <name evidence="2" type="ORF">LSH36_135g03024</name>
</gene>
<dbReference type="GO" id="GO:0005615">
    <property type="term" value="C:extracellular space"/>
    <property type="evidence" value="ECO:0007669"/>
    <property type="project" value="TreeGrafter"/>
</dbReference>
<feature type="domain" description="Fibrinogen C-terminal" evidence="1">
    <location>
        <begin position="191"/>
        <end position="323"/>
    </location>
</feature>
<sequence>MLSVKMKHFDSIFFSFAICIQIQELNMGYMVNAVIVEKIRYFKEIQLIPDDVYKTGAITQIFSASACLLECSLNDDCQTVVQEDSTCSLYNTTLVTRAKRQEENVLTVIKTETINDLETCTKMRPCRVNELCEWISAYPHYLCPGCVPWCYGNRCTQCYAIPALSVKNTTVALPNGTTFEVPAAEGWIVSNDRMHLLTTNSSYRVRFDLVSFNGRWAYAEYSNFRIGPESDNYRLHISKYSGNATNAFTNQAIRNYDLNNALFSTKDRDNDQWQYGRCFDGIAGWFKHCGKVLLTRHYGRSKGLRWLGFWRSSCLCRHENKTK</sequence>
<dbReference type="InterPro" id="IPR050373">
    <property type="entry name" value="Fibrinogen_C-term_domain"/>
</dbReference>
<dbReference type="PANTHER" id="PTHR19143">
    <property type="entry name" value="FIBRINOGEN/TENASCIN/ANGIOPOEITIN"/>
    <property type="match status" value="1"/>
</dbReference>
<organism evidence="2 3">
    <name type="scientific">Paralvinella palmiformis</name>
    <dbReference type="NCBI Taxonomy" id="53620"/>
    <lineage>
        <taxon>Eukaryota</taxon>
        <taxon>Metazoa</taxon>
        <taxon>Spiralia</taxon>
        <taxon>Lophotrochozoa</taxon>
        <taxon>Annelida</taxon>
        <taxon>Polychaeta</taxon>
        <taxon>Sedentaria</taxon>
        <taxon>Canalipalpata</taxon>
        <taxon>Terebellida</taxon>
        <taxon>Terebelliformia</taxon>
        <taxon>Alvinellidae</taxon>
        <taxon>Paralvinella</taxon>
    </lineage>
</organism>
<dbReference type="SMART" id="SM00186">
    <property type="entry name" value="FBG"/>
    <property type="match status" value="1"/>
</dbReference>
<comment type="caution">
    <text evidence="2">The sequence shown here is derived from an EMBL/GenBank/DDBJ whole genome shotgun (WGS) entry which is preliminary data.</text>
</comment>
<dbReference type="Gene3D" id="4.10.530.10">
    <property type="entry name" value="Gamma-fibrinogen Carboxyl Terminal Fragment, domain 2"/>
    <property type="match status" value="1"/>
</dbReference>
<protein>
    <recommendedName>
        <fullName evidence="1">Fibrinogen C-terminal domain-containing protein</fullName>
    </recommendedName>
</protein>
<dbReference type="InterPro" id="IPR014716">
    <property type="entry name" value="Fibrinogen_a/b/g_C_1"/>
</dbReference>
<evidence type="ECO:0000313" key="2">
    <source>
        <dbReference type="EMBL" id="KAK2160352.1"/>
    </source>
</evidence>
<name>A0AAD9JWF1_9ANNE</name>
<evidence type="ECO:0000313" key="3">
    <source>
        <dbReference type="Proteomes" id="UP001208570"/>
    </source>
</evidence>
<accession>A0AAD9JWF1</accession>
<dbReference type="PROSITE" id="PS51406">
    <property type="entry name" value="FIBRINOGEN_C_2"/>
    <property type="match status" value="1"/>
</dbReference>
<dbReference type="Pfam" id="PF00147">
    <property type="entry name" value="Fibrinogen_C"/>
    <property type="match status" value="1"/>
</dbReference>
<dbReference type="InterPro" id="IPR002181">
    <property type="entry name" value="Fibrinogen_a/b/g_C_dom"/>
</dbReference>
<keyword evidence="3" id="KW-1185">Reference proteome</keyword>
<dbReference type="Proteomes" id="UP001208570">
    <property type="component" value="Unassembled WGS sequence"/>
</dbReference>
<dbReference type="Gene3D" id="3.90.215.10">
    <property type="entry name" value="Gamma Fibrinogen, chain A, domain 1"/>
    <property type="match status" value="1"/>
</dbReference>
<dbReference type="InterPro" id="IPR036056">
    <property type="entry name" value="Fibrinogen-like_C"/>
</dbReference>
<dbReference type="EMBL" id="JAODUP010000135">
    <property type="protein sequence ID" value="KAK2160352.1"/>
    <property type="molecule type" value="Genomic_DNA"/>
</dbReference>
<evidence type="ECO:0000259" key="1">
    <source>
        <dbReference type="PROSITE" id="PS51406"/>
    </source>
</evidence>
<dbReference type="SUPFAM" id="SSF56496">
    <property type="entry name" value="Fibrinogen C-terminal domain-like"/>
    <property type="match status" value="1"/>
</dbReference>
<dbReference type="AlphaFoldDB" id="A0AAD9JWF1"/>